<proteinExistence type="predicted"/>
<dbReference type="Proteomes" id="UP000707071">
    <property type="component" value="Unassembled WGS sequence"/>
</dbReference>
<dbReference type="EMBL" id="SRRH01000076">
    <property type="protein sequence ID" value="KAG6300080.1"/>
    <property type="molecule type" value="Genomic_DNA"/>
</dbReference>
<protein>
    <submittedName>
        <fullName evidence="1">Uncharacterized protein</fullName>
    </submittedName>
</protein>
<evidence type="ECO:0000313" key="1">
    <source>
        <dbReference type="EMBL" id="KAG6300080.1"/>
    </source>
</evidence>
<reference evidence="1 2" key="1">
    <citation type="journal article" date="2020" name="bioRxiv">
        <title>Whole genome comparisons of ergot fungi reveals the divergence and evolution of species within the genus Claviceps are the result of varying mechanisms driving genome evolution and host range expansion.</title>
        <authorList>
            <person name="Wyka S.A."/>
            <person name="Mondo S.J."/>
            <person name="Liu M."/>
            <person name="Dettman J."/>
            <person name="Nalam V."/>
            <person name="Broders K.D."/>
        </authorList>
    </citation>
    <scope>NUCLEOTIDE SEQUENCE [LARGE SCALE GENOMIC DNA]</scope>
    <source>
        <strain evidence="1 2">Clav52</strain>
    </source>
</reference>
<keyword evidence="2" id="KW-1185">Reference proteome</keyword>
<gene>
    <name evidence="1" type="ORF">E4U09_007451</name>
</gene>
<organism evidence="1 2">
    <name type="scientific">Claviceps aff. purpurea</name>
    <dbReference type="NCBI Taxonomy" id="1967640"/>
    <lineage>
        <taxon>Eukaryota</taxon>
        <taxon>Fungi</taxon>
        <taxon>Dikarya</taxon>
        <taxon>Ascomycota</taxon>
        <taxon>Pezizomycotina</taxon>
        <taxon>Sordariomycetes</taxon>
        <taxon>Hypocreomycetidae</taxon>
        <taxon>Hypocreales</taxon>
        <taxon>Clavicipitaceae</taxon>
        <taxon>Claviceps</taxon>
    </lineage>
</organism>
<evidence type="ECO:0000313" key="2">
    <source>
        <dbReference type="Proteomes" id="UP000707071"/>
    </source>
</evidence>
<dbReference type="AlphaFoldDB" id="A0A9P7QQ23"/>
<comment type="caution">
    <text evidence="1">The sequence shown here is derived from an EMBL/GenBank/DDBJ whole genome shotgun (WGS) entry which is preliminary data.</text>
</comment>
<name>A0A9P7QQ23_9HYPO</name>
<sequence>MSNSKSFFVLKSKAIPVRYGLSRNIQTLLQGLDSYHSGSVDGSELGRLVRLSPRRRAAVANTITKCANILKKDPSEVKTCVDIIEMCTEILDIADRQTSTEFFPFMKLPMEIRERTMDLMIDNTFRSQTIVPATKAAACRCPKYDRDHVFQTSQMKSVPNLLGKALGEEFYRSFFRKKRFRFRCACELLVHLTNNAHLREHVRHIVVHWCGPKAAEAFSAIPKCLRLEALSINLSKSTLMHLNERAEMMRTYFPIAYRSVRMSDILGIDELLDIRGLREVNVFHIQPKSTSHSVEMDRACLWEMLTRRLTLPQAVNHTLNDGLRQFGN</sequence>
<accession>A0A9P7QQ23</accession>